<dbReference type="EMBL" id="JANFFA010000001">
    <property type="protein sequence ID" value="MDQ2093121.1"/>
    <property type="molecule type" value="Genomic_DNA"/>
</dbReference>
<comment type="similarity">
    <text evidence="1">Belongs to the bacterial ring-hydroxylating dioxygenase beta subunit family.</text>
</comment>
<gene>
    <name evidence="3" type="ORF">NOI20_03275</name>
</gene>
<dbReference type="InterPro" id="IPR000391">
    <property type="entry name" value="Rng_hydr_dOase-bsu"/>
</dbReference>
<accession>A0AAJ1U3N6</accession>
<dbReference type="Gene3D" id="3.10.450.50">
    <property type="match status" value="1"/>
</dbReference>
<dbReference type="GO" id="GO:0019380">
    <property type="term" value="P:3-phenylpropionate catabolic process"/>
    <property type="evidence" value="ECO:0007669"/>
    <property type="project" value="TreeGrafter"/>
</dbReference>
<dbReference type="InterPro" id="IPR032710">
    <property type="entry name" value="NTF2-like_dom_sf"/>
</dbReference>
<dbReference type="Pfam" id="PF00866">
    <property type="entry name" value="Ring_hydroxyl_B"/>
    <property type="match status" value="1"/>
</dbReference>
<evidence type="ECO:0000256" key="1">
    <source>
        <dbReference type="ARBA" id="ARBA00009570"/>
    </source>
</evidence>
<dbReference type="GO" id="GO:0051213">
    <property type="term" value="F:dioxygenase activity"/>
    <property type="evidence" value="ECO:0007669"/>
    <property type="project" value="UniProtKB-KW"/>
</dbReference>
<reference evidence="3" key="1">
    <citation type="submission" date="2022-07" db="EMBL/GenBank/DDBJ databases">
        <authorList>
            <person name="Otstavnykh N."/>
            <person name="Isaeva M."/>
            <person name="Bystritskaya E."/>
        </authorList>
    </citation>
    <scope>NUCLEOTIDE SEQUENCE</scope>
    <source>
        <strain evidence="3">10Alg 79</strain>
    </source>
</reference>
<comment type="caution">
    <text evidence="3">The sequence shown here is derived from an EMBL/GenBank/DDBJ whole genome shotgun (WGS) entry which is preliminary data.</text>
</comment>
<dbReference type="AlphaFoldDB" id="A0AAJ1U3N6"/>
<keyword evidence="4" id="KW-1185">Reference proteome</keyword>
<dbReference type="PANTHER" id="PTHR41534:SF2">
    <property type="entry name" value="3-PHENYLPROPIONATE_CINNAMIC ACID DIOXYGENASE SUBUNIT BETA"/>
    <property type="match status" value="1"/>
</dbReference>
<evidence type="ECO:0000313" key="4">
    <source>
        <dbReference type="Proteomes" id="UP001227162"/>
    </source>
</evidence>
<keyword evidence="2" id="KW-0560">Oxidoreductase</keyword>
<protein>
    <submittedName>
        <fullName evidence="3">Aromatic-ring-hydroxylating dioxygenase subunit beta</fullName>
    </submittedName>
</protein>
<name>A0AAJ1U3N6_9RHOB</name>
<dbReference type="SUPFAM" id="SSF54427">
    <property type="entry name" value="NTF2-like"/>
    <property type="match status" value="1"/>
</dbReference>
<organism evidence="3 4">
    <name type="scientific">Rhodalgimonas zhirmunskyi</name>
    <dbReference type="NCBI Taxonomy" id="2964767"/>
    <lineage>
        <taxon>Bacteria</taxon>
        <taxon>Pseudomonadati</taxon>
        <taxon>Pseudomonadota</taxon>
        <taxon>Alphaproteobacteria</taxon>
        <taxon>Rhodobacterales</taxon>
        <taxon>Roseobacteraceae</taxon>
        <taxon>Rhodalgimonas</taxon>
    </lineage>
</organism>
<keyword evidence="3" id="KW-0223">Dioxygenase</keyword>
<reference evidence="3" key="2">
    <citation type="submission" date="2023-04" db="EMBL/GenBank/DDBJ databases">
        <title>'Rhodoalgimonas zhirmunskyi' gen. nov., isolated from a red alga.</title>
        <authorList>
            <person name="Nedashkovskaya O.I."/>
            <person name="Otstavnykh N.Y."/>
            <person name="Bystritskaya E.P."/>
            <person name="Balabanova L.A."/>
            <person name="Isaeva M.P."/>
        </authorList>
    </citation>
    <scope>NUCLEOTIDE SEQUENCE</scope>
    <source>
        <strain evidence="3">10Alg 79</strain>
    </source>
</reference>
<sequence length="164" mass="19116">MTEMSKLDPKALLADVTEFLWQEADILDRKDYDAWIDLWLKEGIYILPIGDGEDYENQLNLCYDDDKMRRMRVDRFKRGFSISSAPAADTVRTVSRIVIESAEGDVIKLRAAEHLVEDKFGRQRMWAADLFYTLRKTDDGFKLERKIAKLLNSDGMLNSFSYLF</sequence>
<evidence type="ECO:0000313" key="3">
    <source>
        <dbReference type="EMBL" id="MDQ2093121.1"/>
    </source>
</evidence>
<dbReference type="PANTHER" id="PTHR41534">
    <property type="entry name" value="BLR3401 PROTEIN"/>
    <property type="match status" value="1"/>
</dbReference>
<dbReference type="RefSeq" id="WP_317624720.1">
    <property type="nucleotide sequence ID" value="NZ_JANFFA010000001.1"/>
</dbReference>
<evidence type="ECO:0000256" key="2">
    <source>
        <dbReference type="ARBA" id="ARBA00023002"/>
    </source>
</evidence>
<proteinExistence type="inferred from homology"/>
<dbReference type="Proteomes" id="UP001227162">
    <property type="component" value="Unassembled WGS sequence"/>
</dbReference>